<feature type="compositionally biased region" description="Low complexity" evidence="1">
    <location>
        <begin position="842"/>
        <end position="855"/>
    </location>
</feature>
<feature type="compositionally biased region" description="Polar residues" evidence="1">
    <location>
        <begin position="775"/>
        <end position="809"/>
    </location>
</feature>
<accession>A0AAF5D7P0</accession>
<feature type="region of interest" description="Disordered" evidence="1">
    <location>
        <begin position="589"/>
        <end position="609"/>
    </location>
</feature>
<keyword evidence="2" id="KW-0732">Signal</keyword>
<feature type="compositionally biased region" description="Polar residues" evidence="1">
    <location>
        <begin position="822"/>
        <end position="841"/>
    </location>
</feature>
<protein>
    <submittedName>
        <fullName evidence="4">VWFA domain-containing protein</fullName>
    </submittedName>
</protein>
<organism evidence="3 4">
    <name type="scientific">Strongyloides stercoralis</name>
    <name type="common">Threadworm</name>
    <dbReference type="NCBI Taxonomy" id="6248"/>
    <lineage>
        <taxon>Eukaryota</taxon>
        <taxon>Metazoa</taxon>
        <taxon>Ecdysozoa</taxon>
        <taxon>Nematoda</taxon>
        <taxon>Chromadorea</taxon>
        <taxon>Rhabditida</taxon>
        <taxon>Tylenchina</taxon>
        <taxon>Panagrolaimomorpha</taxon>
        <taxon>Strongyloidoidea</taxon>
        <taxon>Strongyloididae</taxon>
        <taxon>Strongyloides</taxon>
    </lineage>
</organism>
<name>A0AAF5D7P0_STRER</name>
<feature type="chain" id="PRO_5042071583" evidence="2">
    <location>
        <begin position="26"/>
        <end position="1196"/>
    </location>
</feature>
<evidence type="ECO:0000313" key="3">
    <source>
        <dbReference type="Proteomes" id="UP000035681"/>
    </source>
</evidence>
<feature type="compositionally biased region" description="Polar residues" evidence="1">
    <location>
        <begin position="856"/>
        <end position="865"/>
    </location>
</feature>
<proteinExistence type="predicted"/>
<dbReference type="SUPFAM" id="SSF53300">
    <property type="entry name" value="vWA-like"/>
    <property type="match status" value="2"/>
</dbReference>
<feature type="compositionally biased region" description="Low complexity" evidence="1">
    <location>
        <begin position="747"/>
        <end position="774"/>
    </location>
</feature>
<feature type="compositionally biased region" description="Polar residues" evidence="1">
    <location>
        <begin position="663"/>
        <end position="714"/>
    </location>
</feature>
<sequence length="1196" mass="128997">MNNWFIVFICLTVLVKNCFLKVTVSKLNNINSHISSNCFTQNNEIKNTIPYSDCNTDVTLAVDSSTDSLLPILFSDYEEGLIKNNITSNWTDFSNVNLVWYSENPNVHMTIGTMETRSNFEFILSLIKQSSGSNLDKLIEKLLNIPQTSGNNVSTFIFIAQYYKNNMENTYKNIQLLKQKGSVNFIILGNVAKIQDLEPLQPSNIFYWNFYLKCIPLILQFFQNSLTYCYQRILLLGDPLIKSTQCLFEQKNTNCFIGDPTQNCNTDIIISVDASSNALLPILFQMEINLIKDNITSNWSNFNKVALTWYNEKPYINYNFGSIKNKSQFDQILSSIELSDGSKLSLLLSALNSTVIKTPGNSLSTFVFISITTPDEINQAIKYANDLKKKGTLNFIILGNIISKDDLKPLNPSNVFYWTFADYCINQLLDFVSNSLSCNNSCTSTSTLTPILSTEKLTSTPSIDKVSSIAPSSTTLLPTTSKFLPTTATSLKTSLSSGVTSTFTTFSPPLTSSSLSTISVFASTTVTPTGSASSRNTPSTSTKLSFISTNSVFASTTVSPTVNPSSKNTPSGSTKLSFLSTNSVFASTTVSPTVNPSSKNTPFGSTKLSSLSTNSVFASTTVSPTGTASSKNTPFGSTKLSSLSTNSVFASTTVSPTVNPSSKNTPSDSTKLSSLSTNSVFASTTVSPTGTASSKNIPSGSTKLSSISTNSVFASTTVSPTVNPSSKNTPSGSTKLSSLSTNSVFASTTVSPTVNPSSRNIPSGSTKLSSSTNSVFASTTVSPTGTASSKNIPSGSTKLSSISTNSVFASTTVSPTVNPSSKNTPSGSTKLSSLSTNSVFASTTVSPTVNPSSRSIPSGSTKLSSLSTNSVFASTTVSPTVNPSSKNTPFGSTKLSSLSTNSVFSSTTVFPITTVSSKNSPFTSTVSSSTITSLNNISSKQSTSIISSSTIPISQSTLSSYSTSSLLNSVTTTESSSISTTSPLPIKPRCNNSVFFIVDQKNSISQDLFNKQILKIKDITNAWDVTSNHASIDINSKYETQTFLNFPIQPKNDLILYTTLLEWKCIVAYLEKNSNDFLTYCNASDSIALNYSYNSSNQTMDIFIDQFYNRFLIELKRLSIIENSLKTFSLVIFIEAENESKIDNSIKTLNIMKTSGDMVNFVFITLPNSFPGTYNNVNKYDFSDPNLKEKVTNDIC</sequence>
<feature type="region of interest" description="Disordered" evidence="1">
    <location>
        <begin position="621"/>
        <end position="865"/>
    </location>
</feature>
<feature type="compositionally biased region" description="Low complexity" evidence="1">
    <location>
        <begin position="810"/>
        <end position="821"/>
    </location>
</feature>
<feature type="compositionally biased region" description="Low complexity" evidence="1">
    <location>
        <begin position="589"/>
        <end position="598"/>
    </location>
</feature>
<feature type="compositionally biased region" description="Low complexity" evidence="1">
    <location>
        <begin position="651"/>
        <end position="662"/>
    </location>
</feature>
<feature type="compositionally biased region" description="Polar residues" evidence="1">
    <location>
        <begin position="727"/>
        <end position="746"/>
    </location>
</feature>
<evidence type="ECO:0000256" key="1">
    <source>
        <dbReference type="SAM" id="MobiDB-lite"/>
    </source>
</evidence>
<feature type="compositionally biased region" description="Polar residues" evidence="1">
    <location>
        <begin position="599"/>
        <end position="609"/>
    </location>
</feature>
<dbReference type="InterPro" id="IPR036465">
    <property type="entry name" value="vWFA_dom_sf"/>
</dbReference>
<feature type="compositionally biased region" description="Low complexity" evidence="1">
    <location>
        <begin position="715"/>
        <end position="726"/>
    </location>
</feature>
<evidence type="ECO:0000256" key="2">
    <source>
        <dbReference type="SAM" id="SignalP"/>
    </source>
</evidence>
<feature type="signal peptide" evidence="2">
    <location>
        <begin position="1"/>
        <end position="25"/>
    </location>
</feature>
<dbReference type="WBParaSite" id="TCONS_00007900.p1">
    <property type="protein sequence ID" value="TCONS_00007900.p1"/>
    <property type="gene ID" value="XLOC_005913"/>
</dbReference>
<evidence type="ECO:0000313" key="4">
    <source>
        <dbReference type="WBParaSite" id="TCONS_00007900.p1"/>
    </source>
</evidence>
<reference evidence="4" key="1">
    <citation type="submission" date="2024-02" db="UniProtKB">
        <authorList>
            <consortium name="WormBaseParasite"/>
        </authorList>
    </citation>
    <scope>IDENTIFICATION</scope>
</reference>
<feature type="compositionally biased region" description="Polar residues" evidence="1">
    <location>
        <begin position="621"/>
        <end position="650"/>
    </location>
</feature>
<dbReference type="AlphaFoldDB" id="A0AAF5D7P0"/>
<keyword evidence="3" id="KW-1185">Reference proteome</keyword>
<dbReference type="Proteomes" id="UP000035681">
    <property type="component" value="Unplaced"/>
</dbReference>